<evidence type="ECO:0000256" key="1">
    <source>
        <dbReference type="SAM" id="Phobius"/>
    </source>
</evidence>
<gene>
    <name evidence="2" type="ORF">KRX52_15565</name>
</gene>
<dbReference type="RefSeq" id="WP_217682633.1">
    <property type="nucleotide sequence ID" value="NZ_JAHRGL010000049.1"/>
</dbReference>
<dbReference type="Proteomes" id="UP000813068">
    <property type="component" value="Unassembled WGS sequence"/>
</dbReference>
<sequence length="105" mass="12069">MLRYTLLALSLLMLAMTFNEPDSYWPVDLTLLGHSLQGNAFGWLFSVFLVAYIPLLGISAVMLIRYFSRFLKTRNALSLWSLLIFALLPLCALIRFNGWVFSEIF</sequence>
<dbReference type="EMBL" id="JAHRGL010000049">
    <property type="protein sequence ID" value="MBV2134197.1"/>
    <property type="molecule type" value="Genomic_DNA"/>
</dbReference>
<keyword evidence="3" id="KW-1185">Reference proteome</keyword>
<feature type="transmembrane region" description="Helical" evidence="1">
    <location>
        <begin position="76"/>
        <end position="96"/>
    </location>
</feature>
<keyword evidence="1" id="KW-0812">Transmembrane</keyword>
<evidence type="ECO:0000313" key="2">
    <source>
        <dbReference type="EMBL" id="MBV2134197.1"/>
    </source>
</evidence>
<name>A0ABS6MZG3_9GAMM</name>
<comment type="caution">
    <text evidence="2">The sequence shown here is derived from an EMBL/GenBank/DDBJ whole genome shotgun (WGS) entry which is preliminary data.</text>
</comment>
<keyword evidence="1" id="KW-1133">Transmembrane helix</keyword>
<accession>A0ABS6MZG3</accession>
<evidence type="ECO:0000313" key="3">
    <source>
        <dbReference type="Proteomes" id="UP000813068"/>
    </source>
</evidence>
<feature type="transmembrane region" description="Helical" evidence="1">
    <location>
        <begin position="43"/>
        <end position="64"/>
    </location>
</feature>
<keyword evidence="1" id="KW-0472">Membrane</keyword>
<reference evidence="2 3" key="1">
    <citation type="submission" date="2021-06" db="EMBL/GenBank/DDBJ databases">
        <title>Differences between aerobic and microaerobic xylene degrading microbial communities.</title>
        <authorList>
            <person name="Banerjee S."/>
            <person name="Tancsics A."/>
        </authorList>
    </citation>
    <scope>NUCLEOTIDE SEQUENCE [LARGE SCALE GENOMIC DNA]</scope>
    <source>
        <strain evidence="2 3">MAP12</strain>
    </source>
</reference>
<proteinExistence type="predicted"/>
<protein>
    <submittedName>
        <fullName evidence="2">Uncharacterized protein</fullName>
    </submittedName>
</protein>
<organism evidence="2 3">
    <name type="scientific">Geopseudomonas aromaticivorans</name>
    <dbReference type="NCBI Taxonomy" id="2849492"/>
    <lineage>
        <taxon>Bacteria</taxon>
        <taxon>Pseudomonadati</taxon>
        <taxon>Pseudomonadota</taxon>
        <taxon>Gammaproteobacteria</taxon>
        <taxon>Pseudomonadales</taxon>
        <taxon>Pseudomonadaceae</taxon>
        <taxon>Geopseudomonas</taxon>
    </lineage>
</organism>